<keyword evidence="2" id="KW-1185">Reference proteome</keyword>
<dbReference type="OrthoDB" id="309516at2759"/>
<dbReference type="EMBL" id="CAJJDN010000090">
    <property type="protein sequence ID" value="CAD8107897.1"/>
    <property type="molecule type" value="Genomic_DNA"/>
</dbReference>
<proteinExistence type="predicted"/>
<evidence type="ECO:0000313" key="1">
    <source>
        <dbReference type="EMBL" id="CAD8107897.1"/>
    </source>
</evidence>
<dbReference type="AlphaFoldDB" id="A0A8S1PXC4"/>
<comment type="caution">
    <text evidence="1">The sequence shown here is derived from an EMBL/GenBank/DDBJ whole genome shotgun (WGS) entry which is preliminary data.</text>
</comment>
<evidence type="ECO:0000313" key="2">
    <source>
        <dbReference type="Proteomes" id="UP000692954"/>
    </source>
</evidence>
<organism evidence="1 2">
    <name type="scientific">Paramecium sonneborni</name>
    <dbReference type="NCBI Taxonomy" id="65129"/>
    <lineage>
        <taxon>Eukaryota</taxon>
        <taxon>Sar</taxon>
        <taxon>Alveolata</taxon>
        <taxon>Ciliophora</taxon>
        <taxon>Intramacronucleata</taxon>
        <taxon>Oligohymenophorea</taxon>
        <taxon>Peniculida</taxon>
        <taxon>Parameciidae</taxon>
        <taxon>Paramecium</taxon>
    </lineage>
</organism>
<protein>
    <submittedName>
        <fullName evidence="1">Uncharacterized protein</fullName>
    </submittedName>
</protein>
<gene>
    <name evidence="1" type="ORF">PSON_ATCC_30995.1.T0900019</name>
</gene>
<name>A0A8S1PXC4_9CILI</name>
<accession>A0A8S1PXC4</accession>
<sequence length="157" mass="18527">MKETEEDLFCSLKHKLPVLMIACDKDLKKNQRLLCSLCMENLESKTPLMSFKKALENIQDSLIGNSNEWIKQVQICGQTNVTYSFLDETEKLITQTKLEQMTQHSIIDQINQIKLTNHGIKRLLKNQIYLTHFKKQRIAKNYQEVLKMTIKQKRRKD</sequence>
<dbReference type="Proteomes" id="UP000692954">
    <property type="component" value="Unassembled WGS sequence"/>
</dbReference>
<reference evidence="1" key="1">
    <citation type="submission" date="2021-01" db="EMBL/GenBank/DDBJ databases">
        <authorList>
            <consortium name="Genoscope - CEA"/>
            <person name="William W."/>
        </authorList>
    </citation>
    <scope>NUCLEOTIDE SEQUENCE</scope>
</reference>